<dbReference type="Gene3D" id="3.40.30.120">
    <property type="match status" value="1"/>
</dbReference>
<comment type="cofactor">
    <cofactor evidence="1">
        <name>FAD</name>
        <dbReference type="ChEBI" id="CHEBI:57692"/>
    </cofactor>
</comment>
<keyword evidence="6" id="KW-1185">Reference proteome</keyword>
<dbReference type="Gene3D" id="3.50.50.60">
    <property type="entry name" value="FAD/NAD(P)-binding domain"/>
    <property type="match status" value="1"/>
</dbReference>
<evidence type="ECO:0000256" key="3">
    <source>
        <dbReference type="ARBA" id="ARBA00022827"/>
    </source>
</evidence>
<evidence type="ECO:0000313" key="5">
    <source>
        <dbReference type="EMBL" id="KDN22647.1"/>
    </source>
</evidence>
<dbReference type="Pfam" id="PF01494">
    <property type="entry name" value="FAD_binding_3"/>
    <property type="match status" value="1"/>
</dbReference>
<dbReference type="eggNOG" id="COG0654">
    <property type="taxonomic scope" value="Bacteria"/>
</dbReference>
<evidence type="ECO:0000256" key="1">
    <source>
        <dbReference type="ARBA" id="ARBA00001974"/>
    </source>
</evidence>
<dbReference type="Gene3D" id="3.30.9.10">
    <property type="entry name" value="D-Amino Acid Oxidase, subunit A, domain 2"/>
    <property type="match status" value="1"/>
</dbReference>
<keyword evidence="3" id="KW-0274">FAD</keyword>
<dbReference type="AlphaFoldDB" id="A0A066U9X8"/>
<dbReference type="EMBL" id="JMQI01000015">
    <property type="protein sequence ID" value="KDN22647.1"/>
    <property type="molecule type" value="Genomic_DNA"/>
</dbReference>
<dbReference type="Proteomes" id="UP000027345">
    <property type="component" value="Unassembled WGS sequence"/>
</dbReference>
<feature type="domain" description="FAD-binding" evidence="4">
    <location>
        <begin position="5"/>
        <end position="370"/>
    </location>
</feature>
<dbReference type="OrthoDB" id="4246007at2"/>
<comment type="caution">
    <text evidence="5">The sequence shown here is derived from an EMBL/GenBank/DDBJ whole genome shotgun (WGS) entry which is preliminary data.</text>
</comment>
<evidence type="ECO:0000259" key="4">
    <source>
        <dbReference type="Pfam" id="PF01494"/>
    </source>
</evidence>
<dbReference type="GO" id="GO:0016709">
    <property type="term" value="F:oxidoreductase activity, acting on paired donors, with incorporation or reduction of molecular oxygen, NAD(P)H as one donor, and incorporation of one atom of oxygen"/>
    <property type="evidence" value="ECO:0007669"/>
    <property type="project" value="UniProtKB-ARBA"/>
</dbReference>
<dbReference type="STRING" id="287986.DV20_07995"/>
<name>A0A066U9X8_9PSEU</name>
<dbReference type="RefSeq" id="WP_043778042.1">
    <property type="nucleotide sequence ID" value="NZ_JMQI01000015.1"/>
</dbReference>
<dbReference type="InterPro" id="IPR050641">
    <property type="entry name" value="RIFMO-like"/>
</dbReference>
<reference evidence="5 6" key="1">
    <citation type="submission" date="2014-05" db="EMBL/GenBank/DDBJ databases">
        <title>Draft genome sequence of Amycolatopsis rifamycinica DSM 46095.</title>
        <authorList>
            <person name="Lal R."/>
            <person name="Saxena A."/>
            <person name="Kumari R."/>
            <person name="Mukherjee U."/>
            <person name="Singh P."/>
            <person name="Sangwan N."/>
            <person name="Mahato N.K."/>
        </authorList>
    </citation>
    <scope>NUCLEOTIDE SEQUENCE [LARGE SCALE GENOMIC DNA]</scope>
    <source>
        <strain evidence="5 6">DSM 46095</strain>
    </source>
</reference>
<dbReference type="PANTHER" id="PTHR43004:SF19">
    <property type="entry name" value="BINDING MONOOXYGENASE, PUTATIVE (JCVI)-RELATED"/>
    <property type="match status" value="1"/>
</dbReference>
<dbReference type="PRINTS" id="PR00420">
    <property type="entry name" value="RNGMNOXGNASE"/>
</dbReference>
<evidence type="ECO:0000313" key="6">
    <source>
        <dbReference type="Proteomes" id="UP000027345"/>
    </source>
</evidence>
<dbReference type="Pfam" id="PF21274">
    <property type="entry name" value="Rng_hyd_C"/>
    <property type="match status" value="1"/>
</dbReference>
<protein>
    <recommendedName>
        <fullName evidence="4">FAD-binding domain-containing protein</fullName>
    </recommendedName>
</protein>
<dbReference type="SUPFAM" id="SSF51905">
    <property type="entry name" value="FAD/NAD(P)-binding domain"/>
    <property type="match status" value="1"/>
</dbReference>
<gene>
    <name evidence="5" type="ORF">DV20_07995</name>
</gene>
<dbReference type="InterPro" id="IPR036188">
    <property type="entry name" value="FAD/NAD-bd_sf"/>
</dbReference>
<accession>A0A066U9X8</accession>
<sequence length="531" mass="56781">MTYEETPVLIVGGGLTGLAAALFLAQQGVGSYLVEKHETTTVLTRASGISPRTMELLRNAGLAQVVADRGPKLVQGDRWRELGQPSDQIPWVVLRATSVADMENAVVIEEPSLDFDGISPMKPHWCGQDRLEPILRDAAAARGARIRFGTLLESLDQDDDGVTAVVVERATGERTTVRARYAIAADGVGGGLREQLGIGLEGHGVVGAAMSVLFKADLNPAIQGRRFVICYLANEQAPGVLQLFDEERWVYGFFYDPRTTDPAGLTEQRCTEQLRTALGLPDLEIEVEMTMPWVMSHNVARAYRSGRVFLAGDAAHVHPPAGAFGANGGIQDVHNLAWKISAVLSGWAGAGLLDTYERERRPVGAAVARQALLRHTFRLDSGAGGEELIDAAVVGNGYRYTSAAIEGDEHPSAVPREFDLTGRPGYRVPHVWVRPGVSTVDLAVDSYALLTGPGGAAWTEAVDSLPGTVPLSVHVLDSTFTEAAELATDGALLVRPDGFVAWRGENAQSAGKLGDVLAHTLDRGEKPAGKY</sequence>
<dbReference type="PANTHER" id="PTHR43004">
    <property type="entry name" value="TRK SYSTEM POTASSIUM UPTAKE PROTEIN"/>
    <property type="match status" value="1"/>
</dbReference>
<proteinExistence type="predicted"/>
<dbReference type="GO" id="GO:0071949">
    <property type="term" value="F:FAD binding"/>
    <property type="evidence" value="ECO:0007669"/>
    <property type="project" value="InterPro"/>
</dbReference>
<evidence type="ECO:0000256" key="2">
    <source>
        <dbReference type="ARBA" id="ARBA00022630"/>
    </source>
</evidence>
<organism evidence="5 6">
    <name type="scientific">Amycolatopsis rifamycinica</name>
    <dbReference type="NCBI Taxonomy" id="287986"/>
    <lineage>
        <taxon>Bacteria</taxon>
        <taxon>Bacillati</taxon>
        <taxon>Actinomycetota</taxon>
        <taxon>Actinomycetes</taxon>
        <taxon>Pseudonocardiales</taxon>
        <taxon>Pseudonocardiaceae</taxon>
        <taxon>Amycolatopsis</taxon>
    </lineage>
</organism>
<dbReference type="InterPro" id="IPR002938">
    <property type="entry name" value="FAD-bd"/>
</dbReference>
<keyword evidence="2" id="KW-0285">Flavoprotein</keyword>